<dbReference type="PATRIC" id="fig|935700.4.peg.422"/>
<evidence type="ECO:0000313" key="4">
    <source>
        <dbReference type="Proteomes" id="UP000032232"/>
    </source>
</evidence>
<organism evidence="3 4">
    <name type="scientific">Jannaschia aquimarina</name>
    <dbReference type="NCBI Taxonomy" id="935700"/>
    <lineage>
        <taxon>Bacteria</taxon>
        <taxon>Pseudomonadati</taxon>
        <taxon>Pseudomonadota</taxon>
        <taxon>Alphaproteobacteria</taxon>
        <taxon>Rhodobacterales</taxon>
        <taxon>Roseobacteraceae</taxon>
        <taxon>Jannaschia</taxon>
    </lineage>
</organism>
<keyword evidence="1" id="KW-0732">Signal</keyword>
<comment type="caution">
    <text evidence="3">The sequence shown here is derived from an EMBL/GenBank/DDBJ whole genome shotgun (WGS) entry which is preliminary data.</text>
</comment>
<evidence type="ECO:0000256" key="1">
    <source>
        <dbReference type="ARBA" id="ARBA00022729"/>
    </source>
</evidence>
<dbReference type="InterPro" id="IPR050966">
    <property type="entry name" value="Glutamyl_endopeptidase"/>
</dbReference>
<name>A0A0D1EJQ7_9RHOB</name>
<feature type="domain" description="Peptidase S1" evidence="2">
    <location>
        <begin position="17"/>
        <end position="244"/>
    </location>
</feature>
<accession>A0A0D1EJQ7</accession>
<dbReference type="InterPro" id="IPR018114">
    <property type="entry name" value="TRYPSIN_HIS"/>
</dbReference>
<dbReference type="PROSITE" id="PS50240">
    <property type="entry name" value="TRYPSIN_DOM"/>
    <property type="match status" value="1"/>
</dbReference>
<dbReference type="Gene3D" id="2.40.10.10">
    <property type="entry name" value="Trypsin-like serine proteases"/>
    <property type="match status" value="2"/>
</dbReference>
<dbReference type="Proteomes" id="UP000032232">
    <property type="component" value="Unassembled WGS sequence"/>
</dbReference>
<dbReference type="PROSITE" id="PS00134">
    <property type="entry name" value="TRYPSIN_HIS"/>
    <property type="match status" value="1"/>
</dbReference>
<dbReference type="SMART" id="SM00020">
    <property type="entry name" value="Tryp_SPc"/>
    <property type="match status" value="1"/>
</dbReference>
<dbReference type="InterPro" id="IPR043504">
    <property type="entry name" value="Peptidase_S1_PA_chymotrypsin"/>
</dbReference>
<dbReference type="OrthoDB" id="267336at2"/>
<keyword evidence="4" id="KW-1185">Reference proteome</keyword>
<dbReference type="GO" id="GO:0004252">
    <property type="term" value="F:serine-type endopeptidase activity"/>
    <property type="evidence" value="ECO:0007669"/>
    <property type="project" value="InterPro"/>
</dbReference>
<dbReference type="STRING" id="935700.jaqu_03930"/>
<dbReference type="AlphaFoldDB" id="A0A0D1EJQ7"/>
<dbReference type="Pfam" id="PF00089">
    <property type="entry name" value="Trypsin"/>
    <property type="match status" value="1"/>
</dbReference>
<dbReference type="PANTHER" id="PTHR15462:SF8">
    <property type="entry name" value="SERINE PROTEASE"/>
    <property type="match status" value="1"/>
</dbReference>
<evidence type="ECO:0000259" key="2">
    <source>
        <dbReference type="PROSITE" id="PS50240"/>
    </source>
</evidence>
<dbReference type="InterPro" id="IPR001254">
    <property type="entry name" value="Trypsin_dom"/>
</dbReference>
<proteinExistence type="predicted"/>
<dbReference type="InterPro" id="IPR009003">
    <property type="entry name" value="Peptidase_S1_PA"/>
</dbReference>
<dbReference type="EMBL" id="JYFE01000013">
    <property type="protein sequence ID" value="KIT17804.1"/>
    <property type="molecule type" value="Genomic_DNA"/>
</dbReference>
<evidence type="ECO:0000313" key="3">
    <source>
        <dbReference type="EMBL" id="KIT17804.1"/>
    </source>
</evidence>
<protein>
    <submittedName>
        <fullName evidence="3">Trypsin</fullName>
    </submittedName>
</protein>
<dbReference type="PANTHER" id="PTHR15462">
    <property type="entry name" value="SERINE PROTEASE"/>
    <property type="match status" value="1"/>
</dbReference>
<sequence length="267" mass="29001">MRNLLDIVAKAALAVLLIAGVGYAEDTRMEILATADQSRGWEAVGRLDFGGDGFCTAALVTSDIVLTAAHCLYDNATGKPVPPEKIQFRAGLRYGRAEAYRGIRRIVVHPDYAIEDVDRLSVIGSDLALLELDRPVRATHVKPFRTHLAIREGDEVQVVSYAKDRAEAPSREESCKVLTRDRDILVLSCSVDFGSSGAPVFVRQGDEVRIVSVISAKAAWDDKPVALAAVMEGEFEALLSEFARTPALAPVGNKTVRPREVRPTSSD</sequence>
<dbReference type="RefSeq" id="WP_052500719.1">
    <property type="nucleotide sequence ID" value="NZ_FZPF01000003.1"/>
</dbReference>
<dbReference type="SUPFAM" id="SSF50494">
    <property type="entry name" value="Trypsin-like serine proteases"/>
    <property type="match status" value="1"/>
</dbReference>
<reference evidence="3 4" key="1">
    <citation type="submission" date="2015-02" db="EMBL/GenBank/DDBJ databases">
        <title>Genome Sequence of Jannaschia aquimarina DSM28248, a member of the Roseobacter clade.</title>
        <authorList>
            <person name="Voget S."/>
            <person name="Daniel R."/>
        </authorList>
    </citation>
    <scope>NUCLEOTIDE SEQUENCE [LARGE SCALE GENOMIC DNA]</scope>
    <source>
        <strain evidence="3 4">GSW-M26</strain>
    </source>
</reference>
<dbReference type="GO" id="GO:0006508">
    <property type="term" value="P:proteolysis"/>
    <property type="evidence" value="ECO:0007669"/>
    <property type="project" value="InterPro"/>
</dbReference>
<gene>
    <name evidence="3" type="ORF">jaqu_03930</name>
</gene>